<organism evidence="2 3">
    <name type="scientific">Pannus brasiliensis CCIBt3594</name>
    <dbReference type="NCBI Taxonomy" id="1427578"/>
    <lineage>
        <taxon>Bacteria</taxon>
        <taxon>Bacillati</taxon>
        <taxon>Cyanobacteriota</taxon>
        <taxon>Cyanophyceae</taxon>
        <taxon>Oscillatoriophycideae</taxon>
        <taxon>Chroococcales</taxon>
        <taxon>Microcystaceae</taxon>
        <taxon>Pannus</taxon>
    </lineage>
</organism>
<dbReference type="CDD" id="cd00761">
    <property type="entry name" value="Glyco_tranf_GTA_type"/>
    <property type="match status" value="1"/>
</dbReference>
<dbReference type="Gene3D" id="3.90.550.10">
    <property type="entry name" value="Spore Coat Polysaccharide Biosynthesis Protein SpsA, Chain A"/>
    <property type="match status" value="1"/>
</dbReference>
<dbReference type="NCBIfam" id="NF038302">
    <property type="entry name" value="EPS_HpsE"/>
    <property type="match status" value="1"/>
</dbReference>
<sequence length="316" mass="36244">MDVSIVIPTYNGASRLPLVLEKLQSQTGIESIAGEILVIDNNSTDNTAEITRSFQENWHCSFPLRYYFEPRPGVAFARQRGVREASGDSIAFLDDDNLPIANWISAVHSFGKSHPKAGAYGGRIIGDLEIDPPENFEKIAQFLAIRDHGSQPRLFEPERLRLPPSAGLVVRRSAWLDSVPPECALTGPRGAALMRGEDYEILLYLHKRGWEIWYNPEMTIHHAIPRQRLTRDYLLPLARKTGLVTCHLRVILASDREKPSILLRTLFGNFKRIIFHFLKYRQHFYRDVTIAFEFEFFWGGFLSPLYYLQQISKIKS</sequence>
<name>A0AAW9R1L1_9CHRO</name>
<keyword evidence="3" id="KW-1185">Reference proteome</keyword>
<feature type="domain" description="Glycosyltransferase 2-like" evidence="1">
    <location>
        <begin position="4"/>
        <end position="136"/>
    </location>
</feature>
<evidence type="ECO:0000313" key="2">
    <source>
        <dbReference type="EMBL" id="MEG3439829.1"/>
    </source>
</evidence>
<dbReference type="PANTHER" id="PTHR43685:SF2">
    <property type="entry name" value="GLYCOSYLTRANSFERASE 2-LIKE DOMAIN-CONTAINING PROTEIN"/>
    <property type="match status" value="1"/>
</dbReference>
<dbReference type="Proteomes" id="UP001328733">
    <property type="component" value="Unassembled WGS sequence"/>
</dbReference>
<protein>
    <submittedName>
        <fullName evidence="2">Hormogonium polysaccharide biosynthesis glycosyltransferase HpsE</fullName>
    </submittedName>
</protein>
<dbReference type="InterPro" id="IPR029044">
    <property type="entry name" value="Nucleotide-diphossugar_trans"/>
</dbReference>
<dbReference type="InterPro" id="IPR001173">
    <property type="entry name" value="Glyco_trans_2-like"/>
</dbReference>
<dbReference type="InterPro" id="IPR050834">
    <property type="entry name" value="Glycosyltransf_2"/>
</dbReference>
<evidence type="ECO:0000313" key="3">
    <source>
        <dbReference type="Proteomes" id="UP001328733"/>
    </source>
</evidence>
<dbReference type="SUPFAM" id="SSF53448">
    <property type="entry name" value="Nucleotide-diphospho-sugar transferases"/>
    <property type="match status" value="1"/>
</dbReference>
<accession>A0AAW9R1L1</accession>
<dbReference type="EMBL" id="JBAFSM010000062">
    <property type="protein sequence ID" value="MEG3439829.1"/>
    <property type="molecule type" value="Genomic_DNA"/>
</dbReference>
<dbReference type="Pfam" id="PF00535">
    <property type="entry name" value="Glycos_transf_2"/>
    <property type="match status" value="1"/>
</dbReference>
<dbReference type="PANTHER" id="PTHR43685">
    <property type="entry name" value="GLYCOSYLTRANSFERASE"/>
    <property type="match status" value="1"/>
</dbReference>
<reference evidence="2 3" key="1">
    <citation type="submission" date="2024-01" db="EMBL/GenBank/DDBJ databases">
        <title>Genomic insights into the taxonomy and metabolism of the cyanobacterium Pannus brasiliensis CCIBt3594.</title>
        <authorList>
            <person name="Machado M."/>
            <person name="Botero N.B."/>
            <person name="Andreote A.P.D."/>
            <person name="Feitosa A.M.T."/>
            <person name="Popin R."/>
            <person name="Sivonen K."/>
            <person name="Fiore M.F."/>
        </authorList>
    </citation>
    <scope>NUCLEOTIDE SEQUENCE [LARGE SCALE GENOMIC DNA]</scope>
    <source>
        <strain evidence="2 3">CCIBt3594</strain>
    </source>
</reference>
<proteinExistence type="predicted"/>
<evidence type="ECO:0000259" key="1">
    <source>
        <dbReference type="Pfam" id="PF00535"/>
    </source>
</evidence>
<gene>
    <name evidence="2" type="primary">hpsE</name>
    <name evidence="2" type="ORF">V0288_22060</name>
</gene>
<dbReference type="AlphaFoldDB" id="A0AAW9R1L1"/>
<comment type="caution">
    <text evidence="2">The sequence shown here is derived from an EMBL/GenBank/DDBJ whole genome shotgun (WGS) entry which is preliminary data.</text>
</comment>
<dbReference type="RefSeq" id="WP_332867306.1">
    <property type="nucleotide sequence ID" value="NZ_JBAFSM010000062.1"/>
</dbReference>